<evidence type="ECO:0000313" key="1">
    <source>
        <dbReference type="EMBL" id="TMS01854.1"/>
    </source>
</evidence>
<keyword evidence="2" id="KW-1185">Reference proteome</keyword>
<accession>A0ACD3Q4D9</accession>
<evidence type="ECO:0000313" key="2">
    <source>
        <dbReference type="Proteomes" id="UP000793456"/>
    </source>
</evidence>
<sequence>MAEVRKFTKRLSKPGTAAEVRQSVSEAVRSTVDLVEQPKIIEPLDYEAVVFQRKAQIHSDPHRDLLLCPVDDVSESQIARQRRTIVPSVPQNAEREARSLFAKECIKMYNTDWHVINYKYETYSGDFRMLPSKGLKTDKLPAHVFEIDEDAKDEDSASLCSQRGGIMKQGWLQKANINSSLSVSMRVFKRRYFYLSQLPDGSYILNSYKDEKNCKDTKGSIYLDSCIDVVQSPKMRRNGFELKMQDRYSHFLAADSEAEMEEWVVTLKQALQSSTEASQDRRNGAETLDCTLDDDTTSQGKGESLLESLGRSLHPELMKRLDFSGIEPDVKPFEERFGRRIVVSCHDLTFSLQGCVSEKGDGVLTNVEPFFISLALFDVSKSCKISADFHIDLNPPCVREMLTDASGQLSPSSDSDGGGGGGAVREGGGGCGIMVNGDSGKGNGLPALQRVSEALLRFPTQGIFSVTNPHADIFLVARVEKVLQNGITHCAEPYIKTSDTNKNAQKVLKAAKQTCQRLGQYRMPFAWAAKTAAKSPLTTSSSCWPTSGNLRRANFRPIPGQLNVTIECVPPDFSNTVTSSYVPVKPFEDGCERVSVEIEEFLPEEAKYNYPFTTYKNQLYIYPLQLKYDNQKTFTKARNIAVCMQFRDSDDEGAAPLKCIYGKPGDSLFTSSTYAAVLHHNQSPEFYDEVKIELPVHMHEKHHVLFTFYHISCESSSKAKQQEARGSRVAG</sequence>
<gene>
    <name evidence="1" type="ORF">E3U43_007394</name>
</gene>
<dbReference type="EMBL" id="CM011697">
    <property type="protein sequence ID" value="TMS01854.1"/>
    <property type="molecule type" value="Genomic_DNA"/>
</dbReference>
<protein>
    <submittedName>
        <fullName evidence="1">Uncharacterized protein</fullName>
    </submittedName>
</protein>
<organism evidence="1 2">
    <name type="scientific">Larimichthys crocea</name>
    <name type="common">Large yellow croaker</name>
    <name type="synonym">Pseudosciaena crocea</name>
    <dbReference type="NCBI Taxonomy" id="215358"/>
    <lineage>
        <taxon>Eukaryota</taxon>
        <taxon>Metazoa</taxon>
        <taxon>Chordata</taxon>
        <taxon>Craniata</taxon>
        <taxon>Vertebrata</taxon>
        <taxon>Euteleostomi</taxon>
        <taxon>Actinopterygii</taxon>
        <taxon>Neopterygii</taxon>
        <taxon>Teleostei</taxon>
        <taxon>Neoteleostei</taxon>
        <taxon>Acanthomorphata</taxon>
        <taxon>Eupercaria</taxon>
        <taxon>Sciaenidae</taxon>
        <taxon>Larimichthys</taxon>
    </lineage>
</organism>
<proteinExistence type="predicted"/>
<dbReference type="Proteomes" id="UP000793456">
    <property type="component" value="Chromosome XXIV"/>
</dbReference>
<name>A0ACD3Q4D9_LARCR</name>
<reference evidence="1" key="1">
    <citation type="submission" date="2018-11" db="EMBL/GenBank/DDBJ databases">
        <title>The sequence and de novo assembly of Larimichthys crocea genome using PacBio and Hi-C technologies.</title>
        <authorList>
            <person name="Xu P."/>
            <person name="Chen B."/>
            <person name="Zhou Z."/>
            <person name="Ke Q."/>
            <person name="Wu Y."/>
            <person name="Bai H."/>
            <person name="Pu F."/>
        </authorList>
    </citation>
    <scope>NUCLEOTIDE SEQUENCE</scope>
    <source>
        <tissue evidence="1">Muscle</tissue>
    </source>
</reference>
<comment type="caution">
    <text evidence="1">The sequence shown here is derived from an EMBL/GenBank/DDBJ whole genome shotgun (WGS) entry which is preliminary data.</text>
</comment>